<dbReference type="AlphaFoldDB" id="A0AB73IFL6"/>
<organism evidence="3 6">
    <name type="scientific">Paraburkholderia caledonica</name>
    <dbReference type="NCBI Taxonomy" id="134536"/>
    <lineage>
        <taxon>Bacteria</taxon>
        <taxon>Pseudomonadati</taxon>
        <taxon>Pseudomonadota</taxon>
        <taxon>Betaproteobacteria</taxon>
        <taxon>Burkholderiales</taxon>
        <taxon>Burkholderiaceae</taxon>
        <taxon>Paraburkholderia</taxon>
    </lineage>
</organism>
<dbReference type="Proteomes" id="UP001185254">
    <property type="component" value="Unassembled WGS sequence"/>
</dbReference>
<protein>
    <recommendedName>
        <fullName evidence="7">DUF5666 domain-containing protein</fullName>
    </recommendedName>
</protein>
<gene>
    <name evidence="4" type="ORF">J2776_004984</name>
    <name evidence="3" type="ORF">J2793_004262</name>
</gene>
<evidence type="ECO:0008006" key="7">
    <source>
        <dbReference type="Google" id="ProtNLM"/>
    </source>
</evidence>
<keyword evidence="5" id="KW-1185">Reference proteome</keyword>
<feature type="region of interest" description="Disordered" evidence="1">
    <location>
        <begin position="106"/>
        <end position="127"/>
    </location>
</feature>
<evidence type="ECO:0000313" key="6">
    <source>
        <dbReference type="Proteomes" id="UP001229486"/>
    </source>
</evidence>
<evidence type="ECO:0000256" key="1">
    <source>
        <dbReference type="SAM" id="MobiDB-lite"/>
    </source>
</evidence>
<dbReference type="EMBL" id="JAURTK010000005">
    <property type="protein sequence ID" value="MDP9648796.1"/>
    <property type="molecule type" value="Genomic_DNA"/>
</dbReference>
<dbReference type="RefSeq" id="WP_020068457.1">
    <property type="nucleotide sequence ID" value="NZ_JAQQDN010000016.1"/>
</dbReference>
<evidence type="ECO:0000313" key="5">
    <source>
        <dbReference type="Proteomes" id="UP001185254"/>
    </source>
</evidence>
<feature type="signal peptide" evidence="2">
    <location>
        <begin position="1"/>
        <end position="21"/>
    </location>
</feature>
<feature type="compositionally biased region" description="Polar residues" evidence="1">
    <location>
        <begin position="106"/>
        <end position="115"/>
    </location>
</feature>
<dbReference type="GeneID" id="97033790"/>
<comment type="caution">
    <text evidence="3">The sequence shown here is derived from an EMBL/GenBank/DDBJ whole genome shotgun (WGS) entry which is preliminary data.</text>
</comment>
<evidence type="ECO:0000313" key="3">
    <source>
        <dbReference type="EMBL" id="MDP9648796.1"/>
    </source>
</evidence>
<feature type="chain" id="PRO_5044495175" description="DUF5666 domain-containing protein" evidence="2">
    <location>
        <begin position="22"/>
        <end position="196"/>
    </location>
</feature>
<accession>A0AB73IFL6</accession>
<keyword evidence="2" id="KW-0732">Signal</keyword>
<dbReference type="Proteomes" id="UP001229486">
    <property type="component" value="Unassembled WGS sequence"/>
</dbReference>
<evidence type="ECO:0000256" key="2">
    <source>
        <dbReference type="SAM" id="SignalP"/>
    </source>
</evidence>
<dbReference type="EMBL" id="JAVDQN010000004">
    <property type="protein sequence ID" value="MDR6378264.1"/>
    <property type="molecule type" value="Genomic_DNA"/>
</dbReference>
<evidence type="ECO:0000313" key="4">
    <source>
        <dbReference type="EMBL" id="MDR6378264.1"/>
    </source>
</evidence>
<reference evidence="3 5" key="1">
    <citation type="submission" date="2023-07" db="EMBL/GenBank/DDBJ databases">
        <title>Sorghum-associated microbial communities from plants grown in Nebraska, USA.</title>
        <authorList>
            <person name="Schachtman D."/>
        </authorList>
    </citation>
    <scope>NUCLEOTIDE SEQUENCE</scope>
    <source>
        <strain evidence="4 5">DS1039</strain>
        <strain evidence="3">DS1061</strain>
    </source>
</reference>
<sequence length="196" mass="20748">MNTTKLVIVALAAAFSHGVLADTTPKYDVTREPGKVSVTGTVKTKSTIVGIEADTRTVWLKDSKGKIVQVTVGEEAKNFDQLKLGDTVAAEYTQALTLSLKKSTGPATVSQSETLNRAPEGAKPGGSAARAITVMANVVALNPQTRTVTLKGPQGNSVDIVVEDPEQFKRVKKGDQVEVVYNEAVAISVEPQQISK</sequence>
<proteinExistence type="predicted"/>
<name>A0AB73IFL6_9BURK</name>